<keyword evidence="8" id="KW-0902">Two-component regulatory system</keyword>
<dbReference type="CDD" id="cd17546">
    <property type="entry name" value="REC_hyHK_CKI1_RcsC-like"/>
    <property type="match status" value="1"/>
</dbReference>
<dbReference type="InterPro" id="IPR003661">
    <property type="entry name" value="HisK_dim/P_dom"/>
</dbReference>
<evidence type="ECO:0000256" key="2">
    <source>
        <dbReference type="ARBA" id="ARBA00012438"/>
    </source>
</evidence>
<reference evidence="14 15" key="2">
    <citation type="submission" date="2019-02" db="EMBL/GenBank/DDBJ databases">
        <title>'Lichenibacterium ramalinii' gen. nov. sp. nov., 'Lichenibacterium minor' gen. nov. sp. nov.</title>
        <authorList>
            <person name="Pankratov T."/>
        </authorList>
    </citation>
    <scope>NUCLEOTIDE SEQUENCE [LARGE SCALE GENOMIC DNA]</scope>
    <source>
        <strain evidence="14 15">RmlP026</strain>
    </source>
</reference>
<dbReference type="SMART" id="SM00387">
    <property type="entry name" value="HATPase_c"/>
    <property type="match status" value="1"/>
</dbReference>
<feature type="domain" description="Response regulatory" evidence="13">
    <location>
        <begin position="303"/>
        <end position="417"/>
    </location>
</feature>
<dbReference type="FunFam" id="1.10.287.130:FF:000002">
    <property type="entry name" value="Two-component osmosensing histidine kinase"/>
    <property type="match status" value="1"/>
</dbReference>
<keyword evidence="6" id="KW-0418">Kinase</keyword>
<dbReference type="Pfam" id="PF00512">
    <property type="entry name" value="HisKA"/>
    <property type="match status" value="1"/>
</dbReference>
<evidence type="ECO:0000256" key="11">
    <source>
        <dbReference type="PROSITE-ProRule" id="PRU00169"/>
    </source>
</evidence>
<evidence type="ECO:0000256" key="7">
    <source>
        <dbReference type="ARBA" id="ARBA00022840"/>
    </source>
</evidence>
<dbReference type="InterPro" id="IPR011006">
    <property type="entry name" value="CheY-like_superfamily"/>
</dbReference>
<dbReference type="InterPro" id="IPR005467">
    <property type="entry name" value="His_kinase_dom"/>
</dbReference>
<dbReference type="PANTHER" id="PTHR45339:SF5">
    <property type="entry name" value="HISTIDINE KINASE"/>
    <property type="match status" value="1"/>
</dbReference>
<keyword evidence="4" id="KW-0808">Transferase</keyword>
<dbReference type="PROSITE" id="PS50109">
    <property type="entry name" value="HIS_KIN"/>
    <property type="match status" value="1"/>
</dbReference>
<dbReference type="PRINTS" id="PR00344">
    <property type="entry name" value="BCTRLSENSOR"/>
</dbReference>
<dbReference type="RefSeq" id="WP_129228831.1">
    <property type="nucleotide sequence ID" value="NZ_QYBB01000033.1"/>
</dbReference>
<dbReference type="FunFam" id="3.30.565.10:FF:000010">
    <property type="entry name" value="Sensor histidine kinase RcsC"/>
    <property type="match status" value="1"/>
</dbReference>
<dbReference type="Pfam" id="PF00072">
    <property type="entry name" value="Response_reg"/>
    <property type="match status" value="1"/>
</dbReference>
<keyword evidence="7" id="KW-0067">ATP-binding</keyword>
<dbReference type="EMBL" id="QYBB01000033">
    <property type="protein sequence ID" value="RYC30072.1"/>
    <property type="molecule type" value="Genomic_DNA"/>
</dbReference>
<dbReference type="InterPro" id="IPR004358">
    <property type="entry name" value="Sig_transdc_His_kin-like_C"/>
</dbReference>
<accession>A0A4Q2U1C1</accession>
<dbReference type="SMART" id="SM00448">
    <property type="entry name" value="REC"/>
    <property type="match status" value="2"/>
</dbReference>
<dbReference type="AlphaFoldDB" id="A0A4Q2U1C1"/>
<feature type="domain" description="Histidine kinase" evidence="12">
    <location>
        <begin position="70"/>
        <end position="287"/>
    </location>
</feature>
<sequence length="574" mass="60525">MFDGSWLVAAGSLAVAGVAVADRFRVKRRAARIAPPRATSVGEASDMRDALAARERAEAANEAKSRFLATVSHEVRTPLNGILGIAELLADTPLDREQLAYVEAVRTSGSALATLVDEILDFSRIEAGKLELGSEPFDLAALVEGVIELLAPRAQDKGLEIAAFVSPDLPRILVGDAVRLRQVLTNLAGNAVKFTRKGGVGLAVEPAGEGRLRFSVNDTGPGVRPDRRDAIFDEFEQADGTTTRQHGGTGLGLAISRRIVELMGGQLTLADRVGGGSVFAFEAPLVAGVATPTPFEPVMDGQTVLIAAASIFQAPYLAAQLDRYGANVALADRVDRALAWLRGSNVPDVLVVDCSLGETAAELLADAARQAGVKRSFLLFSPFERRAFGQKLVAGYEGWLVKPVRAASLAGRLGGMPTPDLRRAGRPAASAGPARRGMRVLLAEDNEINTLVAMNFLGRLGAQVVHASDGGSALALATAAMRGDIPSFDAIVMDVSMPVLDGLEVTRRIRQAEAADDLPAVRIVALTAHAFREDHARCLAAGMDAVTTKPLELARLDAALRRKGAVRPDLKAVS</sequence>
<dbReference type="CDD" id="cd00082">
    <property type="entry name" value="HisKA"/>
    <property type="match status" value="1"/>
</dbReference>
<evidence type="ECO:0000256" key="3">
    <source>
        <dbReference type="ARBA" id="ARBA00022553"/>
    </source>
</evidence>
<protein>
    <recommendedName>
        <fullName evidence="10">Sensory/regulatory protein RpfC</fullName>
        <ecNumber evidence="2">2.7.13.3</ecNumber>
    </recommendedName>
</protein>
<evidence type="ECO:0000256" key="4">
    <source>
        <dbReference type="ARBA" id="ARBA00022679"/>
    </source>
</evidence>
<dbReference type="SUPFAM" id="SSF55874">
    <property type="entry name" value="ATPase domain of HSP90 chaperone/DNA topoisomerase II/histidine kinase"/>
    <property type="match status" value="1"/>
</dbReference>
<dbReference type="Proteomes" id="UP000290759">
    <property type="component" value="Unassembled WGS sequence"/>
</dbReference>
<dbReference type="GO" id="GO:0005524">
    <property type="term" value="F:ATP binding"/>
    <property type="evidence" value="ECO:0007669"/>
    <property type="project" value="UniProtKB-KW"/>
</dbReference>
<dbReference type="Gene3D" id="3.30.565.10">
    <property type="entry name" value="Histidine kinase-like ATPase, C-terminal domain"/>
    <property type="match status" value="1"/>
</dbReference>
<feature type="domain" description="Response regulatory" evidence="13">
    <location>
        <begin position="439"/>
        <end position="564"/>
    </location>
</feature>
<organism evidence="14 15">
    <name type="scientific">Lichenibacterium minor</name>
    <dbReference type="NCBI Taxonomy" id="2316528"/>
    <lineage>
        <taxon>Bacteria</taxon>
        <taxon>Pseudomonadati</taxon>
        <taxon>Pseudomonadota</taxon>
        <taxon>Alphaproteobacteria</taxon>
        <taxon>Hyphomicrobiales</taxon>
        <taxon>Lichenihabitantaceae</taxon>
        <taxon>Lichenibacterium</taxon>
    </lineage>
</organism>
<dbReference type="InterPro" id="IPR001789">
    <property type="entry name" value="Sig_transdc_resp-reg_receiver"/>
</dbReference>
<dbReference type="Gene3D" id="1.10.287.130">
    <property type="match status" value="1"/>
</dbReference>
<name>A0A4Q2U1C1_9HYPH</name>
<comment type="caution">
    <text evidence="14">The sequence shown here is derived from an EMBL/GenBank/DDBJ whole genome shotgun (WGS) entry which is preliminary data.</text>
</comment>
<dbReference type="SMART" id="SM00388">
    <property type="entry name" value="HisKA"/>
    <property type="match status" value="1"/>
</dbReference>
<dbReference type="InterPro" id="IPR003594">
    <property type="entry name" value="HATPase_dom"/>
</dbReference>
<feature type="modified residue" description="4-aspartylphosphate" evidence="11">
    <location>
        <position position="353"/>
    </location>
</feature>
<dbReference type="CDD" id="cd16922">
    <property type="entry name" value="HATPase_EvgS-ArcB-TorS-like"/>
    <property type="match status" value="1"/>
</dbReference>
<dbReference type="GO" id="GO:0000155">
    <property type="term" value="F:phosphorelay sensor kinase activity"/>
    <property type="evidence" value="ECO:0007669"/>
    <property type="project" value="InterPro"/>
</dbReference>
<evidence type="ECO:0000259" key="12">
    <source>
        <dbReference type="PROSITE" id="PS50109"/>
    </source>
</evidence>
<evidence type="ECO:0000256" key="8">
    <source>
        <dbReference type="ARBA" id="ARBA00023012"/>
    </source>
</evidence>
<evidence type="ECO:0000313" key="14">
    <source>
        <dbReference type="EMBL" id="RYC30072.1"/>
    </source>
</evidence>
<evidence type="ECO:0000256" key="10">
    <source>
        <dbReference type="ARBA" id="ARBA00068150"/>
    </source>
</evidence>
<comment type="catalytic activity">
    <reaction evidence="1">
        <text>ATP + protein L-histidine = ADP + protein N-phospho-L-histidine.</text>
        <dbReference type="EC" id="2.7.13.3"/>
    </reaction>
</comment>
<keyword evidence="15" id="KW-1185">Reference proteome</keyword>
<dbReference type="InterPro" id="IPR036890">
    <property type="entry name" value="HATPase_C_sf"/>
</dbReference>
<dbReference type="Gene3D" id="3.40.50.2300">
    <property type="match status" value="2"/>
</dbReference>
<dbReference type="InterPro" id="IPR036097">
    <property type="entry name" value="HisK_dim/P_sf"/>
</dbReference>
<evidence type="ECO:0000259" key="13">
    <source>
        <dbReference type="PROSITE" id="PS50110"/>
    </source>
</evidence>
<keyword evidence="5" id="KW-0547">Nucleotide-binding</keyword>
<dbReference type="PROSITE" id="PS50110">
    <property type="entry name" value="RESPONSE_REGULATORY"/>
    <property type="match status" value="2"/>
</dbReference>
<gene>
    <name evidence="14" type="ORF">D3273_20885</name>
</gene>
<dbReference type="EC" id="2.7.13.3" evidence="2"/>
<keyword evidence="3 11" id="KW-0597">Phosphoprotein</keyword>
<proteinExistence type="predicted"/>
<dbReference type="Pfam" id="PF02518">
    <property type="entry name" value="HATPase_c"/>
    <property type="match status" value="1"/>
</dbReference>
<evidence type="ECO:0000256" key="1">
    <source>
        <dbReference type="ARBA" id="ARBA00000085"/>
    </source>
</evidence>
<dbReference type="PANTHER" id="PTHR45339">
    <property type="entry name" value="HYBRID SIGNAL TRANSDUCTION HISTIDINE KINASE J"/>
    <property type="match status" value="1"/>
</dbReference>
<dbReference type="SUPFAM" id="SSF47384">
    <property type="entry name" value="Homodimeric domain of signal transducing histidine kinase"/>
    <property type="match status" value="1"/>
</dbReference>
<comment type="subunit">
    <text evidence="9">At low DSF concentrations, interacts with RpfF.</text>
</comment>
<evidence type="ECO:0000256" key="9">
    <source>
        <dbReference type="ARBA" id="ARBA00064003"/>
    </source>
</evidence>
<dbReference type="OrthoDB" id="9801651at2"/>
<feature type="modified residue" description="4-aspartylphosphate" evidence="11">
    <location>
        <position position="494"/>
    </location>
</feature>
<evidence type="ECO:0000256" key="6">
    <source>
        <dbReference type="ARBA" id="ARBA00022777"/>
    </source>
</evidence>
<evidence type="ECO:0000313" key="15">
    <source>
        <dbReference type="Proteomes" id="UP000290759"/>
    </source>
</evidence>
<evidence type="ECO:0000256" key="5">
    <source>
        <dbReference type="ARBA" id="ARBA00022741"/>
    </source>
</evidence>
<reference evidence="14 15" key="1">
    <citation type="submission" date="2018-12" db="EMBL/GenBank/DDBJ databases">
        <authorList>
            <person name="Grouzdev D.S."/>
            <person name="Krutkina M.S."/>
        </authorList>
    </citation>
    <scope>NUCLEOTIDE SEQUENCE [LARGE SCALE GENOMIC DNA]</scope>
    <source>
        <strain evidence="14 15">RmlP026</strain>
    </source>
</reference>
<dbReference type="SUPFAM" id="SSF52172">
    <property type="entry name" value="CheY-like"/>
    <property type="match status" value="2"/>
</dbReference>